<dbReference type="Proteomes" id="UP000644282">
    <property type="component" value="Unassembled WGS sequence"/>
</dbReference>
<evidence type="ECO:0000313" key="3">
    <source>
        <dbReference type="Proteomes" id="UP000644282"/>
    </source>
</evidence>
<dbReference type="EMBL" id="JADDXF010000239">
    <property type="protein sequence ID" value="MBE8432063.1"/>
    <property type="molecule type" value="Genomic_DNA"/>
</dbReference>
<dbReference type="Gene3D" id="3.40.50.620">
    <property type="entry name" value="HUPs"/>
    <property type="match status" value="1"/>
</dbReference>
<comment type="caution">
    <text evidence="2">The sequence shown here is derived from an EMBL/GenBank/DDBJ whole genome shotgun (WGS) entry which is preliminary data.</text>
</comment>
<evidence type="ECO:0000313" key="2">
    <source>
        <dbReference type="EMBL" id="MBE8432063.1"/>
    </source>
</evidence>
<dbReference type="InterPro" id="IPR052219">
    <property type="entry name" value="Photolyase_Class-2"/>
</dbReference>
<accession>A0AA41BKL2</accession>
<proteinExistence type="predicted"/>
<dbReference type="GO" id="GO:0000719">
    <property type="term" value="P:photoreactive repair"/>
    <property type="evidence" value="ECO:0007669"/>
    <property type="project" value="TreeGrafter"/>
</dbReference>
<reference evidence="2" key="1">
    <citation type="submission" date="2020-10" db="EMBL/GenBank/DDBJ databases">
        <title>New Zealand Leptospira genomics.</title>
        <authorList>
            <person name="Wilkinson D.A."/>
            <person name="Nisa S."/>
            <person name="Moinet M."/>
            <person name="Benschop J."/>
        </authorList>
    </citation>
    <scope>NUCLEOTIDE SEQUENCE</scope>
    <source>
        <strain evidence="2">ESR8</strain>
    </source>
</reference>
<evidence type="ECO:0000259" key="1">
    <source>
        <dbReference type="PROSITE" id="PS51645"/>
    </source>
</evidence>
<feature type="domain" description="Photolyase/cryptochrome alpha/beta" evidence="1">
    <location>
        <begin position="23"/>
        <end position="104"/>
    </location>
</feature>
<dbReference type="PROSITE" id="PS51645">
    <property type="entry name" value="PHR_CRY_ALPHA_BETA"/>
    <property type="match status" value="1"/>
</dbReference>
<dbReference type="SUPFAM" id="SSF52425">
    <property type="entry name" value="Cryptochrome/photolyase, N-terminal domain"/>
    <property type="match status" value="1"/>
</dbReference>
<dbReference type="AlphaFoldDB" id="A0AA41BKL2"/>
<dbReference type="InterPro" id="IPR006050">
    <property type="entry name" value="DNA_photolyase_N"/>
</dbReference>
<dbReference type="PANTHER" id="PTHR10211">
    <property type="entry name" value="DEOXYRIBODIPYRIMIDINE PHOTOLYASE"/>
    <property type="match status" value="1"/>
</dbReference>
<dbReference type="PANTHER" id="PTHR10211:SF0">
    <property type="entry name" value="DEOXYRIBODIPYRIMIDINE PHOTO-LYASE"/>
    <property type="match status" value="1"/>
</dbReference>
<organism evidence="2 3">
    <name type="scientific">Leptospira interrogans serovar Pomona</name>
    <dbReference type="NCBI Taxonomy" id="44276"/>
    <lineage>
        <taxon>Bacteria</taxon>
        <taxon>Pseudomonadati</taxon>
        <taxon>Spirochaetota</taxon>
        <taxon>Spirochaetia</taxon>
        <taxon>Leptospirales</taxon>
        <taxon>Leptospiraceae</taxon>
        <taxon>Leptospira</taxon>
    </lineage>
</organism>
<dbReference type="GO" id="GO:0003904">
    <property type="term" value="F:deoxyribodipyrimidine photo-lyase activity"/>
    <property type="evidence" value="ECO:0007669"/>
    <property type="project" value="TreeGrafter"/>
</dbReference>
<gene>
    <name evidence="2" type="ORF">IQB77_20125</name>
</gene>
<sequence>MFRKENLVRVRELGQNPILEEKPYVLYWMSMARRLAWNHSLDYSIHLSQKYKKELLIYEPLKMNYPWSSPRLHKFILDGMSYNARDAKRNGLYYAAFVETPNNP</sequence>
<protein>
    <submittedName>
        <fullName evidence="2">Deoxyribodipyrimidine photolyase</fullName>
    </submittedName>
</protein>
<dbReference type="InterPro" id="IPR014729">
    <property type="entry name" value="Rossmann-like_a/b/a_fold"/>
</dbReference>
<feature type="non-terminal residue" evidence="2">
    <location>
        <position position="104"/>
    </location>
</feature>
<dbReference type="InterPro" id="IPR036155">
    <property type="entry name" value="Crypto/Photolyase_N_sf"/>
</dbReference>
<name>A0AA41BKL2_LEPIR</name>